<dbReference type="PROSITE" id="PS50096">
    <property type="entry name" value="IQ"/>
    <property type="match status" value="2"/>
</dbReference>
<dbReference type="GO" id="GO:0005524">
    <property type="term" value="F:ATP binding"/>
    <property type="evidence" value="ECO:0007669"/>
    <property type="project" value="UniProtKB-KW"/>
</dbReference>
<comment type="similarity">
    <text evidence="1">Belongs to the protein kinase superfamily. TKL Ser/Thr protein kinase family. ROCO subfamily.</text>
</comment>
<dbReference type="CDD" id="cd23767">
    <property type="entry name" value="IQCD"/>
    <property type="match status" value="1"/>
</dbReference>
<dbReference type="PROSITE" id="PS50011">
    <property type="entry name" value="PROTEIN_KINASE_DOM"/>
    <property type="match status" value="1"/>
</dbReference>
<evidence type="ECO:0000256" key="1">
    <source>
        <dbReference type="ARBA" id="ARBA00008171"/>
    </source>
</evidence>
<dbReference type="SUPFAM" id="SSF48371">
    <property type="entry name" value="ARM repeat"/>
    <property type="match status" value="1"/>
</dbReference>
<sequence length="758" mass="81372">MPPLPTFRVLSKLDLKIATRNFRSDERFGEEGPSGIAYKGKLGETAIAVKVASGSGTGIDKDPTARDFMKTLILKQPPSHPNVVPIMGISLDGGQCVMSALAPGGSLESRLTQLNWFQRLKVAQGAFTGLAALHKAGVVHGNLKTTNVFVAPDGLDGLVGDYAAGRRPDFEKMAPSVLNYYDPEFVKGNEATNESDVYSLGIVLLELLASQKDGEVPAVQNGGDRGGGPLDEFADAAASGGWPEDVAREVIELASACVRPNARRRKSADVIARALKRIAQDEVIEAGNVVTLMRLADKACGVARDQSANLPRFNKMRARERAQFEFAALKLQARWRGRVARRRFEKLKRSGASSQVVSDESLDAMFTPEQVKAAVFIQTRWRGIMARKKTRKLIAQKKGVALQEEDDSTALTRKQLNEMALAEQEAEEREILHAEIFGRIAAMLADGDLEVQRVGATALAIYTDRDESPDPAEAANCAVNAGVLGPLVHVFTSRNRVAVMESARALENITVELPAEQNRALRAGALEACLRLIADSSHPVTLRASGARALRGLLLQNPPACRRAVEKGALDALTALMQVKDPEAQSSSSTALAGLADADSEILQKLGVERLVGMAVRARDAPMRAATIAFVSKLARDSDAHEEIIAAGGLELLIGMILRLNEEAVWGLASMSSVEDNWAQIAEVMTVDAFGALKDLIELGGDYGKEGAAWACCYLAGHPGLQVMMIKADVLLPLVGLVKFGSRRVKKAAERALKALAS</sequence>
<dbReference type="Gene3D" id="1.10.510.10">
    <property type="entry name" value="Transferase(Phosphotransferase) domain 1"/>
    <property type="match status" value="1"/>
</dbReference>
<protein>
    <recommendedName>
        <fullName evidence="4">Protein kinase domain-containing protein</fullName>
    </recommendedName>
</protein>
<name>A0A7S0I758_MICPS</name>
<gene>
    <name evidence="5" type="ORF">MCOM1403_LOCUS427</name>
</gene>
<evidence type="ECO:0000313" key="5">
    <source>
        <dbReference type="EMBL" id="CAD8513002.1"/>
    </source>
</evidence>
<dbReference type="Pfam" id="PF00612">
    <property type="entry name" value="IQ"/>
    <property type="match status" value="2"/>
</dbReference>
<dbReference type="InterPro" id="IPR001245">
    <property type="entry name" value="Ser-Thr/Tyr_kinase_cat_dom"/>
</dbReference>
<dbReference type="PANTHER" id="PTHR27001">
    <property type="entry name" value="OS01G0253100 PROTEIN"/>
    <property type="match status" value="1"/>
</dbReference>
<dbReference type="InterPro" id="IPR011989">
    <property type="entry name" value="ARM-like"/>
</dbReference>
<dbReference type="InterPro" id="IPR000719">
    <property type="entry name" value="Prot_kinase_dom"/>
</dbReference>
<dbReference type="Gene3D" id="3.30.200.20">
    <property type="entry name" value="Phosphorylase Kinase, domain 1"/>
    <property type="match status" value="1"/>
</dbReference>
<dbReference type="InterPro" id="IPR011009">
    <property type="entry name" value="Kinase-like_dom_sf"/>
</dbReference>
<dbReference type="Gene3D" id="1.20.5.190">
    <property type="match status" value="1"/>
</dbReference>
<proteinExistence type="inferred from homology"/>
<dbReference type="EMBL" id="HBEQ01000571">
    <property type="protein sequence ID" value="CAD8513002.1"/>
    <property type="molecule type" value="Transcribed_RNA"/>
</dbReference>
<dbReference type="InterPro" id="IPR027417">
    <property type="entry name" value="P-loop_NTPase"/>
</dbReference>
<feature type="domain" description="Protein kinase" evidence="4">
    <location>
        <begin position="23"/>
        <end position="284"/>
    </location>
</feature>
<dbReference type="PANTHER" id="PTHR27001:SF931">
    <property type="entry name" value="OS11G0664100 PROTEIN"/>
    <property type="match status" value="1"/>
</dbReference>
<evidence type="ECO:0000256" key="2">
    <source>
        <dbReference type="ARBA" id="ARBA00022741"/>
    </source>
</evidence>
<evidence type="ECO:0000259" key="4">
    <source>
        <dbReference type="PROSITE" id="PS50011"/>
    </source>
</evidence>
<evidence type="ECO:0000256" key="3">
    <source>
        <dbReference type="ARBA" id="ARBA00022840"/>
    </source>
</evidence>
<dbReference type="Gene3D" id="1.25.10.10">
    <property type="entry name" value="Leucine-rich Repeat Variant"/>
    <property type="match status" value="2"/>
</dbReference>
<dbReference type="GO" id="GO:0005886">
    <property type="term" value="C:plasma membrane"/>
    <property type="evidence" value="ECO:0007669"/>
    <property type="project" value="TreeGrafter"/>
</dbReference>
<organism evidence="5">
    <name type="scientific">Micromonas pusilla</name>
    <name type="common">Picoplanktonic green alga</name>
    <name type="synonym">Chromulina pusilla</name>
    <dbReference type="NCBI Taxonomy" id="38833"/>
    <lineage>
        <taxon>Eukaryota</taxon>
        <taxon>Viridiplantae</taxon>
        <taxon>Chlorophyta</taxon>
        <taxon>Mamiellophyceae</taxon>
        <taxon>Mamiellales</taxon>
        <taxon>Mamiellaceae</taxon>
        <taxon>Micromonas</taxon>
    </lineage>
</organism>
<keyword evidence="3" id="KW-0067">ATP-binding</keyword>
<dbReference type="InterPro" id="IPR000225">
    <property type="entry name" value="Armadillo"/>
</dbReference>
<dbReference type="AlphaFoldDB" id="A0A7S0I758"/>
<dbReference type="Pfam" id="PF07714">
    <property type="entry name" value="PK_Tyr_Ser-Thr"/>
    <property type="match status" value="1"/>
</dbReference>
<accession>A0A7S0I758</accession>
<keyword evidence="2" id="KW-0547">Nucleotide-binding</keyword>
<dbReference type="InterPro" id="IPR016024">
    <property type="entry name" value="ARM-type_fold"/>
</dbReference>
<dbReference type="SMART" id="SM00185">
    <property type="entry name" value="ARM"/>
    <property type="match status" value="4"/>
</dbReference>
<dbReference type="GO" id="GO:0004672">
    <property type="term" value="F:protein kinase activity"/>
    <property type="evidence" value="ECO:0007669"/>
    <property type="project" value="InterPro"/>
</dbReference>
<dbReference type="SUPFAM" id="SSF52540">
    <property type="entry name" value="P-loop containing nucleoside triphosphate hydrolases"/>
    <property type="match status" value="1"/>
</dbReference>
<dbReference type="SMART" id="SM00015">
    <property type="entry name" value="IQ"/>
    <property type="match status" value="2"/>
</dbReference>
<dbReference type="InterPro" id="IPR000048">
    <property type="entry name" value="IQ_motif_EF-hand-BS"/>
</dbReference>
<reference evidence="5" key="1">
    <citation type="submission" date="2021-01" db="EMBL/GenBank/DDBJ databases">
        <authorList>
            <person name="Corre E."/>
            <person name="Pelletier E."/>
            <person name="Niang G."/>
            <person name="Scheremetjew M."/>
            <person name="Finn R."/>
            <person name="Kale V."/>
            <person name="Holt S."/>
            <person name="Cochrane G."/>
            <person name="Meng A."/>
            <person name="Brown T."/>
            <person name="Cohen L."/>
        </authorList>
    </citation>
    <scope>NUCLEOTIDE SEQUENCE</scope>
    <source>
        <strain evidence="5">CCMP1723</strain>
    </source>
</reference>
<dbReference type="SUPFAM" id="SSF56112">
    <property type="entry name" value="Protein kinase-like (PK-like)"/>
    <property type="match status" value="1"/>
</dbReference>